<feature type="compositionally biased region" description="Basic residues" evidence="1">
    <location>
        <begin position="32"/>
        <end position="48"/>
    </location>
</feature>
<dbReference type="RefSeq" id="WP_268880839.1">
    <property type="nucleotide sequence ID" value="NZ_CP114029.1"/>
</dbReference>
<proteinExistence type="predicted"/>
<keyword evidence="3" id="KW-1185">Reference proteome</keyword>
<dbReference type="EMBL" id="CP114029">
    <property type="protein sequence ID" value="WAP68363.1"/>
    <property type="molecule type" value="Genomic_DNA"/>
</dbReference>
<dbReference type="SUPFAM" id="SSF51735">
    <property type="entry name" value="NAD(P)-binding Rossmann-fold domains"/>
    <property type="match status" value="1"/>
</dbReference>
<dbReference type="Proteomes" id="UP001164020">
    <property type="component" value="Chromosome"/>
</dbReference>
<feature type="compositionally biased region" description="Basic and acidic residues" evidence="1">
    <location>
        <begin position="22"/>
        <end position="31"/>
    </location>
</feature>
<feature type="region of interest" description="Disordered" evidence="1">
    <location>
        <begin position="22"/>
        <end position="48"/>
    </location>
</feature>
<accession>A0ABY7BY70</accession>
<sequence>MTNHPSLDGRVVIVTGGARGLGREMALEPRRTGRPPRHHRRRGNAGAA</sequence>
<reference evidence="2" key="1">
    <citation type="submission" date="2022-12" db="EMBL/GenBank/DDBJ databases">
        <title>Jiella pelagia sp. nov., isolated from phosphonate enriched culture of Northwest Pacific surface seawater.</title>
        <authorList>
            <person name="Shin D.Y."/>
            <person name="Hwang C.Y."/>
        </authorList>
    </citation>
    <scope>NUCLEOTIDE SEQUENCE</scope>
    <source>
        <strain evidence="2">HL-NP1</strain>
    </source>
</reference>
<protein>
    <recommendedName>
        <fullName evidence="4">Short chain dehydrogenase</fullName>
    </recommendedName>
</protein>
<dbReference type="Gene3D" id="3.40.50.720">
    <property type="entry name" value="NAD(P)-binding Rossmann-like Domain"/>
    <property type="match status" value="1"/>
</dbReference>
<organism evidence="2 3">
    <name type="scientific">Jiella pelagia</name>
    <dbReference type="NCBI Taxonomy" id="2986949"/>
    <lineage>
        <taxon>Bacteria</taxon>
        <taxon>Pseudomonadati</taxon>
        <taxon>Pseudomonadota</taxon>
        <taxon>Alphaproteobacteria</taxon>
        <taxon>Hyphomicrobiales</taxon>
        <taxon>Aurantimonadaceae</taxon>
        <taxon>Jiella</taxon>
    </lineage>
</organism>
<evidence type="ECO:0008006" key="4">
    <source>
        <dbReference type="Google" id="ProtNLM"/>
    </source>
</evidence>
<gene>
    <name evidence="2" type="ORF">OH818_24020</name>
</gene>
<dbReference type="InterPro" id="IPR036291">
    <property type="entry name" value="NAD(P)-bd_dom_sf"/>
</dbReference>
<evidence type="ECO:0000313" key="3">
    <source>
        <dbReference type="Proteomes" id="UP001164020"/>
    </source>
</evidence>
<evidence type="ECO:0000256" key="1">
    <source>
        <dbReference type="SAM" id="MobiDB-lite"/>
    </source>
</evidence>
<evidence type="ECO:0000313" key="2">
    <source>
        <dbReference type="EMBL" id="WAP68363.1"/>
    </source>
</evidence>
<name>A0ABY7BY70_9HYPH</name>